<proteinExistence type="predicted"/>
<organism evidence="1 2">
    <name type="scientific">Amycolatopsis mediterranei (strain S699)</name>
    <name type="common">Nocardia mediterranei</name>
    <dbReference type="NCBI Taxonomy" id="713604"/>
    <lineage>
        <taxon>Bacteria</taxon>
        <taxon>Bacillati</taxon>
        <taxon>Actinomycetota</taxon>
        <taxon>Actinomycetes</taxon>
        <taxon>Pseudonocardiales</taxon>
        <taxon>Pseudonocardiaceae</taxon>
        <taxon>Amycolatopsis</taxon>
    </lineage>
</organism>
<evidence type="ECO:0000313" key="2">
    <source>
        <dbReference type="Proteomes" id="UP000006138"/>
    </source>
</evidence>
<dbReference type="EMBL" id="CP002896">
    <property type="protein sequence ID" value="AEK43671.1"/>
    <property type="molecule type" value="Genomic_DNA"/>
</dbReference>
<dbReference type="GeneID" id="92877397"/>
<sequence length="40" mass="4428">MADLDELRRTLRAQEALAPDPGAVLAAALRQLRRRGRGSR</sequence>
<dbReference type="AlphaFoldDB" id="A0A9R0NZT2"/>
<evidence type="ECO:0000313" key="1">
    <source>
        <dbReference type="EMBL" id="AEK43671.1"/>
    </source>
</evidence>
<dbReference type="Proteomes" id="UP000006138">
    <property type="component" value="Chromosome"/>
</dbReference>
<reference evidence="1 2" key="1">
    <citation type="journal article" date="2011" name="J. Bacteriol.">
        <title>Whole genome sequence of the rifamycin B-producing strain Amycolatopsis mediterranei S699.</title>
        <authorList>
            <person name="Verma M."/>
            <person name="Kaur J."/>
            <person name="Kumar M."/>
            <person name="Kumari K."/>
            <person name="Saxena A."/>
            <person name="Anand S."/>
            <person name="Nigam A."/>
            <person name="Ravi V."/>
            <person name="Raghuvanshi S."/>
            <person name="Khurana P."/>
            <person name="Tyagi A.K."/>
            <person name="Khurana J.P."/>
            <person name="Lal R."/>
        </authorList>
    </citation>
    <scope>NUCLEOTIDE SEQUENCE [LARGE SCALE GENOMIC DNA]</scope>
    <source>
        <strain evidence="1 2">S699</strain>
    </source>
</reference>
<protein>
    <submittedName>
        <fullName evidence="1">Uncharacterized protein</fullName>
    </submittedName>
</protein>
<dbReference type="KEGG" id="amn:RAM_25965"/>
<gene>
    <name evidence="1" type="ordered locus">RAM_25965</name>
</gene>
<dbReference type="RefSeq" id="WP_014467205.1">
    <property type="nucleotide sequence ID" value="NC_017186.1"/>
</dbReference>
<keyword evidence="2" id="KW-1185">Reference proteome</keyword>
<name>A0A9R0NZT2_AMYMS</name>
<accession>A0A9R0NZT2</accession>